<evidence type="ECO:0000313" key="2">
    <source>
        <dbReference type="Proteomes" id="UP000292665"/>
    </source>
</evidence>
<name>A0A4Q5C5T8_9FIRM</name>
<evidence type="ECO:0000313" key="1">
    <source>
        <dbReference type="EMBL" id="RYS77850.1"/>
    </source>
</evidence>
<gene>
    <name evidence="1" type="ORF">EAI93_11830</name>
</gene>
<reference evidence="1 2" key="1">
    <citation type="journal article" date="2019" name="Science, e1252229">
        <title>Invertible promoters mediate bacterial phase variation, antibiotic resistance, and host adaptation in the gut.</title>
        <authorList>
            <person name="Jiang X."/>
            <person name="Hall A.B."/>
            <person name="Arthur T.D."/>
            <person name="Plichta D.R."/>
            <person name="Covington C.T."/>
            <person name="Poyet M."/>
            <person name="Crothers J."/>
            <person name="Moses P.L."/>
            <person name="Tolonen A.C."/>
            <person name="Vlamakis H."/>
            <person name="Alm E.J."/>
            <person name="Xavier R.J."/>
        </authorList>
    </citation>
    <scope>NUCLEOTIDE SEQUENCE [LARGE SCALE GENOMIC DNA]</scope>
    <source>
        <strain evidence="2">aa_0143</strain>
    </source>
</reference>
<comment type="caution">
    <text evidence="1">The sequence shown here is derived from an EMBL/GenBank/DDBJ whole genome shotgun (WGS) entry which is preliminary data.</text>
</comment>
<organism evidence="1 2">
    <name type="scientific">[Ruminococcus] torques</name>
    <dbReference type="NCBI Taxonomy" id="33039"/>
    <lineage>
        <taxon>Bacteria</taxon>
        <taxon>Bacillati</taxon>
        <taxon>Bacillota</taxon>
        <taxon>Clostridia</taxon>
        <taxon>Lachnospirales</taxon>
        <taxon>Lachnospiraceae</taxon>
        <taxon>Mediterraneibacter</taxon>
    </lineage>
</organism>
<protein>
    <submittedName>
        <fullName evidence="1">Uncharacterized protein</fullName>
    </submittedName>
</protein>
<dbReference type="RefSeq" id="WP_129795002.1">
    <property type="nucleotide sequence ID" value="NZ_RCYR01000029.1"/>
</dbReference>
<dbReference type="Proteomes" id="UP000292665">
    <property type="component" value="Unassembled WGS sequence"/>
</dbReference>
<dbReference type="AlphaFoldDB" id="A0A4Q5C5T8"/>
<dbReference type="EMBL" id="RCYR01000029">
    <property type="protein sequence ID" value="RYS77850.1"/>
    <property type="molecule type" value="Genomic_DNA"/>
</dbReference>
<proteinExistence type="predicted"/>
<accession>A0A4Q5C5T8</accession>
<sequence length="88" mass="9919">MAEHLKTDDHGYEKYPKSINTIYAAIDKGLIPGVTRQDMKTVSATEVVTMKENRIPLPECIRKCAGLRNGNSFKIQCKKNGEIVLRKI</sequence>